<name>A0AAV1UUJ3_9STRA</name>
<reference evidence="1" key="1">
    <citation type="submission" date="2024-01" db="EMBL/GenBank/DDBJ databases">
        <authorList>
            <person name="Webb A."/>
        </authorList>
    </citation>
    <scope>NUCLEOTIDE SEQUENCE</scope>
    <source>
        <strain evidence="1">Pm1</strain>
    </source>
</reference>
<dbReference type="AlphaFoldDB" id="A0AAV1UUJ3"/>
<gene>
    <name evidence="1" type="ORF">PM001_LOCUS22477</name>
</gene>
<accession>A0AAV1UUJ3</accession>
<dbReference type="Proteomes" id="UP001162060">
    <property type="component" value="Unassembled WGS sequence"/>
</dbReference>
<organism evidence="1 2">
    <name type="scientific">Peronospora matthiolae</name>
    <dbReference type="NCBI Taxonomy" id="2874970"/>
    <lineage>
        <taxon>Eukaryota</taxon>
        <taxon>Sar</taxon>
        <taxon>Stramenopiles</taxon>
        <taxon>Oomycota</taxon>
        <taxon>Peronosporomycetes</taxon>
        <taxon>Peronosporales</taxon>
        <taxon>Peronosporaceae</taxon>
        <taxon>Peronospora</taxon>
    </lineage>
</organism>
<dbReference type="Pfam" id="PF14223">
    <property type="entry name" value="Retrotran_gag_2"/>
    <property type="match status" value="1"/>
</dbReference>
<evidence type="ECO:0000313" key="1">
    <source>
        <dbReference type="EMBL" id="CAK7937327.1"/>
    </source>
</evidence>
<comment type="caution">
    <text evidence="1">The sequence shown here is derived from an EMBL/GenBank/DDBJ whole genome shotgun (WGS) entry which is preliminary data.</text>
</comment>
<dbReference type="EMBL" id="CAKLBY020000227">
    <property type="protein sequence ID" value="CAK7937327.1"/>
    <property type="molecule type" value="Genomic_DNA"/>
</dbReference>
<sequence>MQLVLEDQDLWGVVSGKVKLKYCTSNLDQGTYKRKSRKALAIICLAMEDSQLPLVRSAKDANMMHGHV</sequence>
<evidence type="ECO:0000313" key="2">
    <source>
        <dbReference type="Proteomes" id="UP001162060"/>
    </source>
</evidence>
<protein>
    <submittedName>
        <fullName evidence="1">Uncharacterized protein</fullName>
    </submittedName>
</protein>
<proteinExistence type="predicted"/>